<keyword evidence="3" id="KW-0227">DNA damage</keyword>
<evidence type="ECO:0000256" key="3">
    <source>
        <dbReference type="ARBA" id="ARBA00022763"/>
    </source>
</evidence>
<dbReference type="GO" id="GO:0004844">
    <property type="term" value="F:uracil DNA N-glycosylase activity"/>
    <property type="evidence" value="ECO:0007669"/>
    <property type="project" value="InterPro"/>
</dbReference>
<dbReference type="SMART" id="SM00987">
    <property type="entry name" value="UreE_C"/>
    <property type="match status" value="1"/>
</dbReference>
<dbReference type="InterPro" id="IPR051536">
    <property type="entry name" value="UDG_Type-4/5"/>
</dbReference>
<evidence type="ECO:0000256" key="9">
    <source>
        <dbReference type="ARBA" id="ARBA00023887"/>
    </source>
</evidence>
<protein>
    <recommendedName>
        <fullName evidence="9">Type-5 uracil-DNA glycosylase</fullName>
    </recommendedName>
</protein>
<proteinExistence type="inferred from homology"/>
<dbReference type="Gene3D" id="3.40.470.10">
    <property type="entry name" value="Uracil-DNA glycosylase-like domain"/>
    <property type="match status" value="1"/>
</dbReference>
<dbReference type="PANTHER" id="PTHR33693">
    <property type="entry name" value="TYPE-5 URACIL-DNA GLYCOSYLASE"/>
    <property type="match status" value="1"/>
</dbReference>
<dbReference type="PANTHER" id="PTHR33693:SF3">
    <property type="entry name" value="TYPE-5 URACIL-DNA GLYCOSYLASE"/>
    <property type="match status" value="1"/>
</dbReference>
<reference evidence="11 12" key="1">
    <citation type="submission" date="2020-08" db="EMBL/GenBank/DDBJ databases">
        <title>Genomic Encyclopedia of Type Strains, Phase IV (KMG-IV): sequencing the most valuable type-strain genomes for metagenomic binning, comparative biology and taxonomic classification.</title>
        <authorList>
            <person name="Goeker M."/>
        </authorList>
    </citation>
    <scope>NUCLEOTIDE SEQUENCE [LARGE SCALE GENOMIC DNA]</scope>
    <source>
        <strain evidence="11 12">DSM 15581</strain>
    </source>
</reference>
<organism evidence="11 12">
    <name type="scientific">Sphingomonas aquatilis</name>
    <dbReference type="NCBI Taxonomy" id="93063"/>
    <lineage>
        <taxon>Bacteria</taxon>
        <taxon>Pseudomonadati</taxon>
        <taxon>Pseudomonadota</taxon>
        <taxon>Alphaproteobacteria</taxon>
        <taxon>Sphingomonadales</taxon>
        <taxon>Sphingomonadaceae</taxon>
        <taxon>Sphingomonas</taxon>
    </lineage>
</organism>
<comment type="caution">
    <text evidence="11">The sequence shown here is derived from an EMBL/GenBank/DDBJ whole genome shotgun (WGS) entry which is preliminary data.</text>
</comment>
<evidence type="ECO:0000256" key="7">
    <source>
        <dbReference type="ARBA" id="ARBA00023204"/>
    </source>
</evidence>
<evidence type="ECO:0000256" key="6">
    <source>
        <dbReference type="ARBA" id="ARBA00023014"/>
    </source>
</evidence>
<evidence type="ECO:0000313" key="11">
    <source>
        <dbReference type="EMBL" id="MBB3873885.1"/>
    </source>
</evidence>
<evidence type="ECO:0000313" key="12">
    <source>
        <dbReference type="Proteomes" id="UP000528945"/>
    </source>
</evidence>
<dbReference type="Proteomes" id="UP000528945">
    <property type="component" value="Unassembled WGS sequence"/>
</dbReference>
<dbReference type="SMART" id="SM00986">
    <property type="entry name" value="UDG"/>
    <property type="match status" value="1"/>
</dbReference>
<evidence type="ECO:0000256" key="4">
    <source>
        <dbReference type="ARBA" id="ARBA00022801"/>
    </source>
</evidence>
<dbReference type="GO" id="GO:0033958">
    <property type="term" value="F:DNA-deoxyinosine glycosylase activity"/>
    <property type="evidence" value="ECO:0007669"/>
    <property type="project" value="InterPro"/>
</dbReference>
<dbReference type="AlphaFoldDB" id="A0AAW3TLJ5"/>
<evidence type="ECO:0000256" key="8">
    <source>
        <dbReference type="ARBA" id="ARBA00023779"/>
    </source>
</evidence>
<dbReference type="RefSeq" id="WP_147036391.1">
    <property type="nucleotide sequence ID" value="NZ_JACIDB010000001.1"/>
</dbReference>
<dbReference type="GO" id="GO:0046872">
    <property type="term" value="F:metal ion binding"/>
    <property type="evidence" value="ECO:0007669"/>
    <property type="project" value="UniProtKB-KW"/>
</dbReference>
<evidence type="ECO:0000259" key="10">
    <source>
        <dbReference type="SMART" id="SM00986"/>
    </source>
</evidence>
<feature type="domain" description="Uracil-DNA glycosylase-like" evidence="10">
    <location>
        <begin position="55"/>
        <end position="222"/>
    </location>
</feature>
<keyword evidence="5" id="KW-0408">Iron</keyword>
<sequence length="232" mass="24722">MTIASDSLPESLDAAPPTALFSVEPPRDCPLCPRLVSAREALREQNPTWWNAPVPAFGDPDATIAIVGLAPGLHGANRTGRAFTGDHSGTLLFATLVKVGLATGTFANRPTDDIALTGAIILNAVKCLPPANKPTPEEIRTCRQYLDAEIAALPNLRVVVALGQIAHQSAVKVLGGRLPKATFGHGAEHRMPDGRMLVDSYHPSRYNQNTGRVDDEMFEAVFARAVALAQMS</sequence>
<evidence type="ECO:0000256" key="2">
    <source>
        <dbReference type="ARBA" id="ARBA00022723"/>
    </source>
</evidence>
<evidence type="ECO:0000256" key="1">
    <source>
        <dbReference type="ARBA" id="ARBA00022485"/>
    </source>
</evidence>
<dbReference type="InterPro" id="IPR005122">
    <property type="entry name" value="Uracil-DNA_glycosylase-like"/>
</dbReference>
<dbReference type="CDD" id="cd10031">
    <property type="entry name" value="UDG-F5_TTUDGB_like"/>
    <property type="match status" value="1"/>
</dbReference>
<evidence type="ECO:0000256" key="5">
    <source>
        <dbReference type="ARBA" id="ARBA00023004"/>
    </source>
</evidence>
<keyword evidence="6" id="KW-0411">Iron-sulfur</keyword>
<keyword evidence="2" id="KW-0479">Metal-binding</keyword>
<keyword evidence="7" id="KW-0234">DNA repair</keyword>
<dbReference type="EMBL" id="JACIDB010000001">
    <property type="protein sequence ID" value="MBB3873885.1"/>
    <property type="molecule type" value="Genomic_DNA"/>
</dbReference>
<dbReference type="InterPro" id="IPR036895">
    <property type="entry name" value="Uracil-DNA_glycosylase-like_sf"/>
</dbReference>
<dbReference type="InterPro" id="IPR044147">
    <property type="entry name" value="UdgB-like"/>
</dbReference>
<comment type="similarity">
    <text evidence="8">Belongs to the uracil-DNA glycosylase (UDG) superfamily. Type 5 (UDGb) family.</text>
</comment>
<dbReference type="GO" id="GO:0051539">
    <property type="term" value="F:4 iron, 4 sulfur cluster binding"/>
    <property type="evidence" value="ECO:0007669"/>
    <property type="project" value="UniProtKB-KW"/>
</dbReference>
<keyword evidence="12" id="KW-1185">Reference proteome</keyword>
<dbReference type="SUPFAM" id="SSF52141">
    <property type="entry name" value="Uracil-DNA glycosylase-like"/>
    <property type="match status" value="1"/>
</dbReference>
<keyword evidence="1" id="KW-0004">4Fe-4S</keyword>
<accession>A0AAW3TLJ5</accession>
<dbReference type="GO" id="GO:0006284">
    <property type="term" value="P:base-excision repair"/>
    <property type="evidence" value="ECO:0007669"/>
    <property type="project" value="InterPro"/>
</dbReference>
<dbReference type="Pfam" id="PF03167">
    <property type="entry name" value="UDG"/>
    <property type="match status" value="1"/>
</dbReference>
<gene>
    <name evidence="11" type="ORF">GGR47_000101</name>
</gene>
<name>A0AAW3TLJ5_9SPHN</name>
<keyword evidence="4" id="KW-0378">Hydrolase</keyword>